<dbReference type="OrthoDB" id="2151789at2759"/>
<sequence>MKLGPVSNAKLASACCLGLNQLVGTNQTFFAGSLAYNSSLASYFSQQEAQLYPNCIVAPTTVDDVSTAVHYLTSNSRCDFAIRSGGHIVFAGAANINDGVTIDLRGLDTIEVNDDHSTVTVGAGATWGDVYKALEPMNLMVAGGRVGQVGVGGLTTGGGISYFSPRFGWTCDTVVDFEVVLANGSVVHANAQNNPELQIALRGGSNNFGVVTRVQLKAFEQGPIWGGLTFHSFDNVDQQLQATADFSNADTYDDYASLILSFGFSGTQGPALLTALEYTKPEAYPSVFQSFTSIPSVLSTLRVANMSDIATEQGSFQPNGDRQLWLTTTFYPSVPMLNATYRCWNNSLAAIKDVNGITWSLSLEPIPPSIYARRSDSNSLGLSDTSGCLVVVLLSASWSDEADEAEVTKVGRGLFEAIEDIAQQQNASHPFRYLNYAAQWQNPIASYGDDSVEQLWRTSRAVDPEGVFQQQVPGGFKLPII</sequence>
<evidence type="ECO:0000256" key="4">
    <source>
        <dbReference type="ARBA" id="ARBA00023002"/>
    </source>
</evidence>
<dbReference type="InterPro" id="IPR016166">
    <property type="entry name" value="FAD-bd_PCMH"/>
</dbReference>
<dbReference type="GeneID" id="37197291"/>
<keyword evidence="4" id="KW-0560">Oxidoreductase</keyword>
<proteinExistence type="inferred from homology"/>
<dbReference type="GO" id="GO:0016491">
    <property type="term" value="F:oxidoreductase activity"/>
    <property type="evidence" value="ECO:0007669"/>
    <property type="project" value="UniProtKB-KW"/>
</dbReference>
<dbReference type="Pfam" id="PF01565">
    <property type="entry name" value="FAD_binding_4"/>
    <property type="match status" value="1"/>
</dbReference>
<evidence type="ECO:0000256" key="2">
    <source>
        <dbReference type="ARBA" id="ARBA00022630"/>
    </source>
</evidence>
<reference evidence="6 7" key="1">
    <citation type="submission" date="2018-02" db="EMBL/GenBank/DDBJ databases">
        <title>The genomes of Aspergillus section Nigri reveals drivers in fungal speciation.</title>
        <authorList>
            <consortium name="DOE Joint Genome Institute"/>
            <person name="Vesth T.C."/>
            <person name="Nybo J."/>
            <person name="Theobald S."/>
            <person name="Brandl J."/>
            <person name="Frisvad J.C."/>
            <person name="Nielsen K.F."/>
            <person name="Lyhne E.K."/>
            <person name="Kogle M.E."/>
            <person name="Kuo A."/>
            <person name="Riley R."/>
            <person name="Clum A."/>
            <person name="Nolan M."/>
            <person name="Lipzen A."/>
            <person name="Salamov A."/>
            <person name="Henrissat B."/>
            <person name="Wiebenga A."/>
            <person name="De vries R.P."/>
            <person name="Grigoriev I.V."/>
            <person name="Mortensen U.H."/>
            <person name="Andersen M.R."/>
            <person name="Baker S.E."/>
        </authorList>
    </citation>
    <scope>NUCLEOTIDE SEQUENCE [LARGE SCALE GENOMIC DNA]</scope>
    <source>
        <strain evidence="6 7">CBS 101889</strain>
    </source>
</reference>
<keyword evidence="2" id="KW-0285">Flavoprotein</keyword>
<evidence type="ECO:0000313" key="7">
    <source>
        <dbReference type="Proteomes" id="UP000248961"/>
    </source>
</evidence>
<dbReference type="InterPro" id="IPR036318">
    <property type="entry name" value="FAD-bd_PCMH-like_sf"/>
</dbReference>
<dbReference type="GO" id="GO:0071949">
    <property type="term" value="F:FAD binding"/>
    <property type="evidence" value="ECO:0007669"/>
    <property type="project" value="InterPro"/>
</dbReference>
<organism evidence="6 7">
    <name type="scientific">Aspergillus homomorphus (strain CBS 101889)</name>
    <dbReference type="NCBI Taxonomy" id="1450537"/>
    <lineage>
        <taxon>Eukaryota</taxon>
        <taxon>Fungi</taxon>
        <taxon>Dikarya</taxon>
        <taxon>Ascomycota</taxon>
        <taxon>Pezizomycotina</taxon>
        <taxon>Eurotiomycetes</taxon>
        <taxon>Eurotiomycetidae</taxon>
        <taxon>Eurotiales</taxon>
        <taxon>Aspergillaceae</taxon>
        <taxon>Aspergillus</taxon>
        <taxon>Aspergillus subgen. Circumdati</taxon>
    </lineage>
</organism>
<dbReference type="InterPro" id="IPR006094">
    <property type="entry name" value="Oxid_FAD_bind_N"/>
</dbReference>
<gene>
    <name evidence="6" type="ORF">BO97DRAFT_375819</name>
</gene>
<keyword evidence="3" id="KW-0274">FAD</keyword>
<evidence type="ECO:0000259" key="5">
    <source>
        <dbReference type="PROSITE" id="PS51387"/>
    </source>
</evidence>
<dbReference type="PANTHER" id="PTHR42973">
    <property type="entry name" value="BINDING OXIDOREDUCTASE, PUTATIVE (AFU_ORTHOLOGUE AFUA_1G17690)-RELATED"/>
    <property type="match status" value="1"/>
</dbReference>
<dbReference type="PROSITE" id="PS51387">
    <property type="entry name" value="FAD_PCMH"/>
    <property type="match status" value="1"/>
</dbReference>
<keyword evidence="7" id="KW-1185">Reference proteome</keyword>
<dbReference type="PANTHER" id="PTHR42973:SF22">
    <property type="entry name" value="FAD-BINDING PCMH-TYPE DOMAIN-CONTAINING PROTEIN-RELATED"/>
    <property type="match status" value="1"/>
</dbReference>
<dbReference type="Gene3D" id="3.30.465.10">
    <property type="match status" value="1"/>
</dbReference>
<name>A0A395HPQ3_ASPHC</name>
<dbReference type="EMBL" id="KZ824309">
    <property type="protein sequence ID" value="RAL08838.1"/>
    <property type="molecule type" value="Genomic_DNA"/>
</dbReference>
<comment type="similarity">
    <text evidence="1">Belongs to the oxygen-dependent FAD-linked oxidoreductase family.</text>
</comment>
<dbReference type="RefSeq" id="XP_025547992.1">
    <property type="nucleotide sequence ID" value="XM_025693002.1"/>
</dbReference>
<protein>
    <submittedName>
        <fullName evidence="6">Putative oxidoreductase</fullName>
    </submittedName>
</protein>
<dbReference type="InterPro" id="IPR050416">
    <property type="entry name" value="FAD-linked_Oxidoreductase"/>
</dbReference>
<dbReference type="VEuPathDB" id="FungiDB:BO97DRAFT_375819"/>
<accession>A0A395HPQ3</accession>
<dbReference type="InterPro" id="IPR016169">
    <property type="entry name" value="FAD-bd_PCMH_sub2"/>
</dbReference>
<dbReference type="STRING" id="1450537.A0A395HPQ3"/>
<dbReference type="Proteomes" id="UP000248961">
    <property type="component" value="Unassembled WGS sequence"/>
</dbReference>
<evidence type="ECO:0000256" key="1">
    <source>
        <dbReference type="ARBA" id="ARBA00005466"/>
    </source>
</evidence>
<feature type="domain" description="FAD-binding PCMH-type" evidence="5">
    <location>
        <begin position="49"/>
        <end position="221"/>
    </location>
</feature>
<dbReference type="SUPFAM" id="SSF56176">
    <property type="entry name" value="FAD-binding/transporter-associated domain-like"/>
    <property type="match status" value="1"/>
</dbReference>
<evidence type="ECO:0000313" key="6">
    <source>
        <dbReference type="EMBL" id="RAL08838.1"/>
    </source>
</evidence>
<dbReference type="AlphaFoldDB" id="A0A395HPQ3"/>
<evidence type="ECO:0000256" key="3">
    <source>
        <dbReference type="ARBA" id="ARBA00022827"/>
    </source>
</evidence>